<dbReference type="RefSeq" id="WP_011166399.1">
    <property type="nucleotide sequence ID" value="NC_005364.2"/>
</dbReference>
<dbReference type="EMBL" id="BX293980">
    <property type="protein sequence ID" value="CAE76842.1"/>
    <property type="molecule type" value="Genomic_DNA"/>
</dbReference>
<dbReference type="HOGENOM" id="CLU_537268_0_0_14"/>
<name>Q6MU44_MYCMS</name>
<keyword evidence="2" id="KW-1185">Reference proteome</keyword>
<evidence type="ECO:0000313" key="1">
    <source>
        <dbReference type="EMBL" id="CAE76842.1"/>
    </source>
</evidence>
<gene>
    <name evidence="1" type="ordered locus">MSC_0197</name>
</gene>
<dbReference type="Proteomes" id="UP000001016">
    <property type="component" value="Chromosome"/>
</dbReference>
<dbReference type="AlphaFoldDB" id="Q6MU44"/>
<dbReference type="STRING" id="272632.MSC_0197"/>
<dbReference type="PATRIC" id="fig|272632.4.peg.208"/>
<sequence length="549" mass="64850">MNWIRIFWKKGEPNQLGAGKWTSFVKFQFENNKLKILTKIRLVSESYNQKEVIFVAGKTLADKIEIQPNFKYWDNLMQEDKTYHLNKFTFNLETSDIINDEKSYKVGTGEKTKSNKELVLDKFKEELNSFKSKNYSSLTETFFNRAFPNFDEMLDDRYLESHLKFEKNKVILPINSSAKWPFTERPFNIPTQFELPVEINFNPTSFISEINNKFNQLSSDINIMADYSTDITDRTVKNEVINKDEITGQTYGSNLYTNYTLVHKIIEDRIQKLFVEPIKNNFSEEDLNNLFEHTITFDTIKNKINVNFISNSKYKKDILDIENNKVKTIYINCNVSGSNEYNKKINLGNGLTLESGKYFDTKTNKFIKDIPEIKETQTNSKPELNTKLKTYIYHSDVTLEWKSDDPSDVLVVNGEIKELSDNNTFRETFNIPLINKWNDETQKEWKIHITSKNPERKQKIDYQFNIKIEPIVKENLEIKNLGWKPDEKADKNTKEYNQWLITQEFLFDKDGNRQPNPKFVPNLNPKTGFISNFIFYKTQYNWSNPKLRI</sequence>
<protein>
    <submittedName>
        <fullName evidence="1">Uncharacterized protein</fullName>
    </submittedName>
</protein>
<proteinExistence type="predicted"/>
<evidence type="ECO:0000313" key="2">
    <source>
        <dbReference type="Proteomes" id="UP000001016"/>
    </source>
</evidence>
<reference evidence="1 2" key="1">
    <citation type="journal article" date="2004" name="Genome Res.">
        <title>The genome sequence of Mycoplasma mycoides subsp. mycoides SC type strain PG1T, the causative agent of contagious bovine pleuropneumonia (CBPP).</title>
        <authorList>
            <person name="Westberg J."/>
            <person name="Persson A."/>
            <person name="Holmberg A."/>
            <person name="Goesmann A."/>
            <person name="Lundeberg J."/>
            <person name="Johansson K.-E."/>
            <person name="Pettersson B."/>
            <person name="Uhlen M."/>
        </authorList>
    </citation>
    <scope>NUCLEOTIDE SEQUENCE [LARGE SCALE GENOMIC DNA]</scope>
    <source>
        <strain evidence="1 2">PG1</strain>
    </source>
</reference>
<organism evidence="1 2">
    <name type="scientific">Mycoplasma mycoides subsp. mycoides SC (strain CCUG 32753 / NCTC 10114 / PG1)</name>
    <dbReference type="NCBI Taxonomy" id="272632"/>
    <lineage>
        <taxon>Bacteria</taxon>
        <taxon>Bacillati</taxon>
        <taxon>Mycoplasmatota</taxon>
        <taxon>Mollicutes</taxon>
        <taxon>Mycoplasmataceae</taxon>
        <taxon>Mycoplasma</taxon>
    </lineage>
</organism>
<accession>Q6MU44</accession>
<dbReference type="KEGG" id="mmy:MSC_0197"/>